<accession>G0UA34</accession>
<proteinExistence type="predicted"/>
<dbReference type="Gene3D" id="3.15.10.10">
    <property type="entry name" value="Bactericidal permeability-increasing protein, domain 1"/>
    <property type="match status" value="1"/>
</dbReference>
<organism evidence="1">
    <name type="scientific">Trypanosoma vivax (strain Y486)</name>
    <dbReference type="NCBI Taxonomy" id="1055687"/>
    <lineage>
        <taxon>Eukaryota</taxon>
        <taxon>Discoba</taxon>
        <taxon>Euglenozoa</taxon>
        <taxon>Kinetoplastea</taxon>
        <taxon>Metakinetoplastina</taxon>
        <taxon>Trypanosomatida</taxon>
        <taxon>Trypanosomatidae</taxon>
        <taxon>Trypanosoma</taxon>
        <taxon>Duttonella</taxon>
    </lineage>
</organism>
<dbReference type="SUPFAM" id="SSF55394">
    <property type="entry name" value="Bactericidal permeability-increasing protein, BPI"/>
    <property type="match status" value="1"/>
</dbReference>
<reference evidence="1" key="1">
    <citation type="journal article" date="2012" name="Proc. Natl. Acad. Sci. U.S.A.">
        <title>Antigenic diversity is generated by distinct evolutionary mechanisms in African trypanosome species.</title>
        <authorList>
            <person name="Jackson A.P."/>
            <person name="Berry A."/>
            <person name="Aslett M."/>
            <person name="Allison H.C."/>
            <person name="Burton P."/>
            <person name="Vavrova-Anderson J."/>
            <person name="Brown R."/>
            <person name="Browne H."/>
            <person name="Corton N."/>
            <person name="Hauser H."/>
            <person name="Gamble J."/>
            <person name="Gilderthorp R."/>
            <person name="Marcello L."/>
            <person name="McQuillan J."/>
            <person name="Otto T.D."/>
            <person name="Quail M.A."/>
            <person name="Sanders M.J."/>
            <person name="van Tonder A."/>
            <person name="Ginger M.L."/>
            <person name="Field M.C."/>
            <person name="Barry J.D."/>
            <person name="Hertz-Fowler C."/>
            <person name="Berriman M."/>
        </authorList>
    </citation>
    <scope>NUCLEOTIDE SEQUENCE</scope>
    <source>
        <strain evidence="1">Y486</strain>
    </source>
</reference>
<dbReference type="InterPro" id="IPR017943">
    <property type="entry name" value="Bactericidal_perm-incr_a/b_dom"/>
</dbReference>
<dbReference type="EMBL" id="HE573027">
    <property type="protein sequence ID" value="CCC52666.1"/>
    <property type="molecule type" value="Genomic_DNA"/>
</dbReference>
<protein>
    <submittedName>
        <fullName evidence="1">Uncharacterized protein</fullName>
    </submittedName>
</protein>
<feature type="non-terminal residue" evidence="1">
    <location>
        <position position="1"/>
    </location>
</feature>
<dbReference type="AlphaFoldDB" id="G0UA34"/>
<dbReference type="GO" id="GO:0008289">
    <property type="term" value="F:lipid binding"/>
    <property type="evidence" value="ECO:0007669"/>
    <property type="project" value="InterPro"/>
</dbReference>
<dbReference type="VEuPathDB" id="TriTrypDB:TvY486_1101510"/>
<name>G0UA34_TRYVY</name>
<gene>
    <name evidence="1" type="ORF">TVY486_1101510</name>
</gene>
<evidence type="ECO:0000313" key="1">
    <source>
        <dbReference type="EMBL" id="CCC52666.1"/>
    </source>
</evidence>
<sequence length="191" mass="21248">FVFKEVSTNCGDALKLITDLFPAVLHAAEKELVGKKVISSTKGLNVSFLGKKCVDIGSCSVQKLVFGRSYAVVKGDGDYLQLRLKLKRLELSPLDFYYRSQNSKSDNGTRNVAMLKVKNCSIKTKVTVALVRAGVIRVECRDNNVNIGSVDASFSSTKLNFAYFFLKPFIRRSIRAYILDVLKMTNSLNAF</sequence>